<evidence type="ECO:0000259" key="2">
    <source>
        <dbReference type="SMART" id="SM00974"/>
    </source>
</evidence>
<evidence type="ECO:0000313" key="4">
    <source>
        <dbReference type="Proteomes" id="UP001251528"/>
    </source>
</evidence>
<proteinExistence type="predicted"/>
<feature type="domain" description="Bacteriophage T5 Orf172 DNA-binding" evidence="2">
    <location>
        <begin position="331"/>
        <end position="431"/>
    </location>
</feature>
<feature type="region of interest" description="Disordered" evidence="1">
    <location>
        <begin position="192"/>
        <end position="259"/>
    </location>
</feature>
<feature type="region of interest" description="Disordered" evidence="1">
    <location>
        <begin position="509"/>
        <end position="533"/>
    </location>
</feature>
<gene>
    <name evidence="3" type="ORF">QQS21_002691</name>
</gene>
<name>A0AAJ0FW85_9HYPO</name>
<protein>
    <recommendedName>
        <fullName evidence="2">Bacteriophage T5 Orf172 DNA-binding domain-containing protein</fullName>
    </recommendedName>
</protein>
<feature type="compositionally biased region" description="Basic and acidic residues" evidence="1">
    <location>
        <begin position="212"/>
        <end position="222"/>
    </location>
</feature>
<feature type="compositionally biased region" description="Polar residues" evidence="1">
    <location>
        <begin position="136"/>
        <end position="149"/>
    </location>
</feature>
<sequence>MYLSLLNIESELDGRRRNLERCCFPDCKKRIEPDQRSTPIRLVECLEHFRLDHHGLKASTDRDRAITKLQAQIIELSCYEHITSVPLLFDCYARDDVDRIGRDRRKAKKEAEKAKPEVEAESPRPTESDAKDSQHQPRVSSSKAPSTPQRQKDKTVLPSHFEYESEFDDDPISPLTTSPDSVFDADNLVQSIEADTPATEIYQEPSGRNTRRYLDRMRRDESPTPNRAQNRNPRNKPPASGEQINKHSLVSPADDADEEDHARVFDRIYRSRSRELTPPTRPHISQCVRTYSNPSTNLKQRLKYIKTLQKDYRSKSVEPGVIYIAWDTNDADMKGMFKVGFTKNTLVERYSSADCRRKHNMKFLQISEQVYVGARHVESLIQNDFYRERYKIPDCPWCSSAAAARTKCGEKGHNEWFRVEPHKLIQRIRAWECVINHLNSYKDGKLDEYVRDALERALDPGNVMLQMERAMNIVPDKGEWSKLLSVKDFREKIETADFVTTPLALKKAGATNVKEKAKNRGQQSNTGPTPPQLATQVISALDGTEQRDTPDDGPLLEHEQIEVVHNTPEQKARARRKFKTLRNVITAIGIPRKDGRPTPTTHDIQLPEGEMEPRIGIARRVTNSLKTRIRA</sequence>
<organism evidence="3 4">
    <name type="scientific">Conoideocrella luteorostrata</name>
    <dbReference type="NCBI Taxonomy" id="1105319"/>
    <lineage>
        <taxon>Eukaryota</taxon>
        <taxon>Fungi</taxon>
        <taxon>Dikarya</taxon>
        <taxon>Ascomycota</taxon>
        <taxon>Pezizomycotina</taxon>
        <taxon>Sordariomycetes</taxon>
        <taxon>Hypocreomycetidae</taxon>
        <taxon>Hypocreales</taxon>
        <taxon>Clavicipitaceae</taxon>
        <taxon>Conoideocrella</taxon>
    </lineage>
</organism>
<feature type="compositionally biased region" description="Polar residues" evidence="1">
    <location>
        <begin position="520"/>
        <end position="533"/>
    </location>
</feature>
<dbReference type="AlphaFoldDB" id="A0AAJ0FW85"/>
<reference evidence="3" key="1">
    <citation type="submission" date="2023-06" db="EMBL/GenBank/DDBJ databases">
        <title>Conoideocrella luteorostrata (Hypocreales: Clavicipitaceae), a potential biocontrol fungus for elongate hemlock scale in United States Christmas tree production areas.</title>
        <authorList>
            <person name="Barrett H."/>
            <person name="Lovett B."/>
            <person name="Macias A.M."/>
            <person name="Stajich J.E."/>
            <person name="Kasson M.T."/>
        </authorList>
    </citation>
    <scope>NUCLEOTIDE SEQUENCE</scope>
    <source>
        <strain evidence="3">ARSEF 14590</strain>
    </source>
</reference>
<evidence type="ECO:0000256" key="1">
    <source>
        <dbReference type="SAM" id="MobiDB-lite"/>
    </source>
</evidence>
<evidence type="ECO:0000313" key="3">
    <source>
        <dbReference type="EMBL" id="KAK2608702.1"/>
    </source>
</evidence>
<dbReference type="Proteomes" id="UP001251528">
    <property type="component" value="Unassembled WGS sequence"/>
</dbReference>
<dbReference type="InterPro" id="IPR018306">
    <property type="entry name" value="Phage_T5_Orf172_DNA-bd"/>
</dbReference>
<feature type="region of interest" description="Disordered" evidence="1">
    <location>
        <begin position="104"/>
        <end position="155"/>
    </location>
</feature>
<dbReference type="EMBL" id="JASWJB010000033">
    <property type="protein sequence ID" value="KAK2608702.1"/>
    <property type="molecule type" value="Genomic_DNA"/>
</dbReference>
<dbReference type="Pfam" id="PF10544">
    <property type="entry name" value="T5orf172"/>
    <property type="match status" value="1"/>
</dbReference>
<dbReference type="SMART" id="SM00974">
    <property type="entry name" value="T5orf172"/>
    <property type="match status" value="1"/>
</dbReference>
<feature type="compositionally biased region" description="Basic and acidic residues" evidence="1">
    <location>
        <begin position="109"/>
        <end position="135"/>
    </location>
</feature>
<feature type="compositionally biased region" description="Polar residues" evidence="1">
    <location>
        <begin position="223"/>
        <end position="232"/>
    </location>
</feature>
<keyword evidence="4" id="KW-1185">Reference proteome</keyword>
<accession>A0AAJ0FW85</accession>
<comment type="caution">
    <text evidence="3">The sequence shown here is derived from an EMBL/GenBank/DDBJ whole genome shotgun (WGS) entry which is preliminary data.</text>
</comment>